<evidence type="ECO:0000256" key="2">
    <source>
        <dbReference type="SAM" id="SignalP"/>
    </source>
</evidence>
<feature type="compositionally biased region" description="Basic and acidic residues" evidence="1">
    <location>
        <begin position="4889"/>
        <end position="4911"/>
    </location>
</feature>
<gene>
    <name evidence="3" type="ORF">DXA38_09790</name>
</gene>
<dbReference type="EMBL" id="QVEV01000012">
    <property type="protein sequence ID" value="RGC15657.1"/>
    <property type="molecule type" value="Genomic_DNA"/>
</dbReference>
<dbReference type="NCBIfam" id="NF047446">
    <property type="entry name" value="barrel_OmpL47"/>
    <property type="match status" value="1"/>
</dbReference>
<dbReference type="InterPro" id="IPR058094">
    <property type="entry name" value="Ig-like_OmpL47-like"/>
</dbReference>
<proteinExistence type="predicted"/>
<feature type="chain" id="PRO_5017576906" description="Ig-like domain-containing protein" evidence="2">
    <location>
        <begin position="31"/>
        <end position="4998"/>
    </location>
</feature>
<dbReference type="OrthoDB" id="384490at2"/>
<reference evidence="3 4" key="1">
    <citation type="submission" date="2018-08" db="EMBL/GenBank/DDBJ databases">
        <title>A genome reference for cultivated species of the human gut microbiota.</title>
        <authorList>
            <person name="Zou Y."/>
            <person name="Xue W."/>
            <person name="Luo G."/>
        </authorList>
    </citation>
    <scope>NUCLEOTIDE SEQUENCE [LARGE SCALE GENOMIC DNA]</scope>
    <source>
        <strain evidence="3 4">OF01-2LB</strain>
    </source>
</reference>
<name>A0A3E2VWJ7_CLOIN</name>
<evidence type="ECO:0008006" key="5">
    <source>
        <dbReference type="Google" id="ProtNLM"/>
    </source>
</evidence>
<feature type="region of interest" description="Disordered" evidence="1">
    <location>
        <begin position="4889"/>
        <end position="4970"/>
    </location>
</feature>
<feature type="compositionally biased region" description="Gly residues" evidence="1">
    <location>
        <begin position="4935"/>
        <end position="4945"/>
    </location>
</feature>
<accession>A0A3E2VWJ7</accession>
<feature type="compositionally biased region" description="Polar residues" evidence="1">
    <location>
        <begin position="4948"/>
        <end position="4970"/>
    </location>
</feature>
<evidence type="ECO:0000313" key="3">
    <source>
        <dbReference type="EMBL" id="RGC15657.1"/>
    </source>
</evidence>
<sequence length="4998" mass="552875">MFRRKRSMKNKTKIVIGASILSVSLCSALATGIVNIGQLFAENEKQNTIKSYAELHSGDQVIFAGDEYTVLDPVKGTIMKRQSIKSELKDDRHKYTDAQDAMEKWRNEKVTTTDDFNRYVTNESASVRLPAMDELYIGSMNIANFIPNLNSGIITWTSTNGKVEGTKQVLNYEGSFPSPWTYYKGYLQDDGTCKFSDEKIQGAEGFKAVDEPIWPRDGRGETTATVTWDIEQKYSTVEDANPKTHYWSSSESFVGLKKVQDYIFDSSRNCGGLYGSSVHPMCFSNGEKHSHYLANTARDPLASCPVCGNFNPNRIYSQSLSQANKTKKSYELKEGDECNIYDGAQYTAHLRPVVIADLSNILFTTGTDNKSMNGDPQNEAVTLTMYDPNIKLDIPQDQLTEKTAKLNDTIELDYTASTGPNQKIKAVVINDKTGKVHDTKVIADASTISSGKLGINTGSGFKMPAGRYTVRVFNEQDNSSIAGKSNYSSAITEFKVNLQQTLDHSDYSMLGDKVVTESEYYNEKGTSFNIESSFLKEQFPYIRIGTLEELNNIDNPTPYVKDMFVYDKEGVYERNQIEAGYDYRNCLHIQLSSTQDGKEAVSIQLPIDSVKIDAKDPYFPSGKNGETKPITTEAIKNVSKSGPLLRTEPGDDLDDSYATEHTKLIPHANDYTSDMYNGDTLKPDAVPIENGIKSYKLTATPLTTDGKVDDSKEVITQTIQTADEKFKDCEPYFELQGKEAFWVKVTAVDQAGRETTIEQKLYMDSTQPAAPAVSAVLKDGSDTVYAGGDIKNEDDQIIPNWSGSDIKITLSLSADELKELKYGIDHYEYTTTADIKAWTDAGNKAEDLVWKSLGKKAGSDEALNMFETDSSKVSEAAEYHFRAVSRADVKGKEKVFKVRKDKAIPKLSLKIIDVATQEEYVEGAAAKKGLRFTITPDGEIPVSGVKYYCRGVPSGWKPKARADGDLPSDEEIPWSEIQKNNGSYSILIADDFEGTYYFRAVSGANVATASVDVKKTSVDIGVEQPSVPISYTATVDKDGSAYDGEWTSDDLTITLSGGLNDGDTVKYYEYADSPTSTNWTQIDATDGVFALNIRESQNMNRDLYFRVVKDGDVDDIPYSTTKKGLRIRHDAKAPIIRKVTLDPQSPQITTAFVTLRVECAGESEASGITAYSIDDGATWIEASSKDPKVFTYTFEKNTENINIKVKDAVGNIAAYGETLTIDNIDKTGPSAPKFTNSDEFKNGVWKNAAQDVKVAFTPADTGAEEWIQYRIQKLVGEDYQEYDPVQDTTGSEISWKDSLIGQAEETIRLDKEGTYRVIVRTKDSMDRVSAESMTTSTVRIDMTAPTITEITEKKDKWESAAESFLNMLTGGAYFKDHITYTFDGADNAGGSGLEKYQYQLAAADALQPDETQWVDAYKGEVNIEEDFNGKLFARSMDYAGNASNTVQFDGIQVDATLPSLTITPKDLSVSWTDINSIAVTAVDSGSGIKEGKVTYTTTYAGTEDFTGGTLTLDDEGNAALRDLPDGDYTIEFTAEDNSDHVESVIYPVRIDTGAPKIAILDKSADGAVREKELVIEVQNAISGQKQLNVTLDGKGISGLTESNRAPEVLTGADVQVYTIRVPKNGKFAVEAIANAEHDGENVRTVEELTITNVYDVAPKLKVEAFTGKDETQDRYTSGEWTSEHVEIVLSNTEGAIKPADLTFQYQEYDADGVQLTSDWTNIEDTGTSTKTGRFSVYGNGQREYRFRAVMLDPDNPTAAPILISNEESIIIAQDTQRPIAPILVRGEVDDYTRTKWYGRSQTLEVEFVADTSGLGQWIEYIDATDANPKWRKAELNAATKNYEIKISGDKQHVIRIRSNDAYDRSSVETIAYVNIDMATPVFDMDIKYTSSNANLELITKDKDDKTTIGISGLYDATIQKKENGVIVPDTLQHFYGGKAVIGKDSGNGTYEVTLTTNSGKTVTKDIEINGISLPKPVIGVSGTAIAADATEAAYTSGTWTDAQSVRLDITVKNPDVSGAVTYEYQEDGDSTWTATADEGRTASLNVSGRGRHTINVRARNASDAVSETYSFRVWIDDVWDDHINIQNQDAYAVVDTPWYNKTQTIKATFTRDLSGCNEWVEYSEDGTTWMHNSRNTYEVSETGRHELYVRKNDEIGSGNDDTGTRINVYIDKETIRDFRVKIDKNSYSSFLSTITFGIYHNEAKEAVISGNYGISGEDKVYIQIVSDPKDYVNVYAQNAGEAGWQEYTGPLSLENDFKGFIYAKAKDKAGNTSNIIRTDGIVIDTVAPQISIDHHGGDWSTQEYVDVDVSDFSDVEHAIVGNASGIRKISYETYETSPVEGEVEINDNRARISNLHDGEYELHVTGSDKAGNQSEATETIRIDRKQPTLKISGYKELSFTAANDLVLEPLVGASGIKQLSVRAALQDGGKIEETSITGPDYRYKVLKNGTYTFTLTNNAGVRVEEVLEVTNIAEDMDDIMGLDIRTLDLDNKEIDYRNAEELPDTPAEPSWTAHDVIFKARGTTVFKASVDGGIYTDFENDGTFTISSEGIHIVTIKNDSTTDTRTFIVKIDKYEVKDVTIKDSSRYAQDTWFNDKRVIQATYTPDDTTGIDEWLEYYDANQSAWVKGDSVILDHEGTHTVKFRGNDELNRPTAEQSVTVNIDKTAPSDLQIRIEKSTAKEFINHLFPNMFDETVEVNIRANGDISGNRKIEYQLIDEGAGESYNEMIGWQTYTGSFTIEDGFKGKVYARATDNAGNRTLTAVTEEGIVVDTAAPQIVFQTAAMSTWQKENTVKATITPTLSGLHEVWYTTTRYGIVTKHTIDLKDIDKDNNVTLRDLPNGRYVIDLYARNKAGKSGTAKLDSVMFENRGPQLKVDAELDKKVTSIPVKVDVDMSGLYTELTSLTWESGSTTPQDILTDKSFTINSNGVYKITAVTSSGVTSEKILTVTNISSVSTTLGISAYKTKEPDAAYTGGTTWSDQDITLEVRETSGKIAEDELTMEMRVIDQKMGSVTTPWTIIEADREDSGLYKTVAADEGSMVYEFRSTYQDVVGPSILFQVNIDRSAPKRPLFSEATVTKYDNASWHNAYEAFLEAAIDASEGCDEWLEYNIDGATDFDGELLWTATKNPKSDKIKIVDDKDHIVQIRTRDRLERVSESSELHVKLDSTRPTDFYIKAGDNRYQDFLDILTGGIFYKDSQTIEIGGNFNISGVETIEYQLVKPGDTFSADDPWTKVKVADGEDHGDFQLLPGTKGVIYARGVDKAGNETGIIRSDLVTIDNSAPILKVPNDATAWSDVNTMKIQVKDMESGIAKVEYSSEDPAQSGEVELTDNVDADGYREGIIRNLKDGQYLVKIVVTDMSGRTQTKYPKVMIDTVTPDLKVEGATTKPQASTTRDLIPVVGGSGLKEIQLLEKKAEDSYEVIDTIPAVEGKEKYPYEFIENGTYYFRVVNNAEQMSEVREIEIGNIKSEAPVIVHRADNGYDPSVWSGSAVVLETSTNTNAKLSYRRKGDSTYIDADHVYYQNLKFDTTGTHTYEFKAVYEGKDGAEDIVTYSEYTVKVDLQAPKKPEIANREDYENWFKQSRTVTMLRDTSDYTDGTKYGDGSKETVYYNIDHKLDAQGRLEWTKTDSDTITIDTVGDHTVIFKISDEVKGHDTQSDPVHVKIYADDPTITLIDIRKPVKTFDLGIEIGGSIDADDQVKSITVERVGSDTIDVQSEQDERSYSFPVSKNGTYIVRVEMEKGGSAEATIEITNIIEEDPILEVKAVYDDSGVEKEYTFGTWNTTDVKLRATDPKSTADLTLEVRQKKDGVWGDWAPYTAGADIVTDATGTYIYQFKTILSKGSDTYETIMDETYAIKVDQEAPDAVIINEYADYSESSKWVSDPVNITTTFTADTNGAKEWVEYSLDDGTTWHRKNSVLISKAGENKIIFRTADELGRTTSSPEDTVYVNIDKSEAGTLMMKVGSDAAISSSPNNITFDQYYGAGDLITLTLMKTEASEDTDGRIYYQFADERNGYDPVSWQEYIAPVSIPENFRGSMYAYGENKFGKKTAIIRSNGITLDKDAPVIVKPDSDMSEWSKSNSYLVEFRDDLSGIDEETATYARYADADTSTPLEAAQKIKVTDGKGTLRLPDGEYYVEISVRDKAGNAAAAVRHKVMINADQCAFTLNSTVSGDHAAIDVNVTEPPLSGIRGIYIRSQKSGWELLGTSASVSYDAYRNGEYEVKVVNGAGRDSAIQTIEITGIDDTLPSFDLETTDGFTFGDFWYQPLTIRVLSDAEEIYYSTSGKDGPWQKYEDKIYINETSAYRFTFKVKSKDKEYISLPYDTRVIMKQADGPATVVSEEERSPMAFMRQVFSSYAAEEKAAKWYNLGTRITFPASGDTAPGYKTGTFTQILQADASGNGIGYNERNFTLVDEADPTYIFNNEGRYVVYKFYAYYIEGEEDNWSTPADIEKTYYNIDGSAPEELKLSAEVDGSTTILHDLTGGLFFKEPITIIPQGEDSLSGIDHYEFQRVSCSGDACDAVTSKESDWSTADSLSVPQDFEGIVFVRAVDGSKPVGNTLEKSVRLTIRDDITTYRIREDIHDWTNIKDLNIQVTPSTNGLQELRYTAYAAEGQEGEPVVLEASDPENLLYTIRDIPEGTYRLKVIPIENGGTAIHRDAHVLRIDRTKPVVQVTMEQSSQDGAAKLMNRLTLNSFYRPGLMIRATASDQAGEQDIDPQLLKIEYSSNGTDWKEYTTPLTFNDEEIVNVAFRAIDPAGNVSEVVTKDGIAVDATAPSFEGASNNVIYWLPRTVTVKDSLSGVDTVKLNDTATGSSVLVKDYGTSRIEAKDRSGNESAIAFTIKGLDGIKDEEITDDLIQSVEKEFEEQKPGYDKELADKIQQQIDDLKNRKQSREPGDDGQSKNPDDTKNPDASGNENPGGSVRPDGTKPDGNGSDGSGNGIAGVNGVQSSNKVATLSGNRTVKTGDTSNVPELMLMGTLSAMLGFTLVLKKKASRR</sequence>
<comment type="caution">
    <text evidence="3">The sequence shown here is derived from an EMBL/GenBank/DDBJ whole genome shotgun (WGS) entry which is preliminary data.</text>
</comment>
<organism evidence="3 4">
    <name type="scientific">Clostridium innocuum</name>
    <dbReference type="NCBI Taxonomy" id="1522"/>
    <lineage>
        <taxon>Bacteria</taxon>
        <taxon>Bacillati</taxon>
        <taxon>Bacillota</taxon>
        <taxon>Clostridia</taxon>
        <taxon>Eubacteriales</taxon>
        <taxon>Clostridiaceae</taxon>
        <taxon>Clostridium</taxon>
    </lineage>
</organism>
<feature type="signal peptide" evidence="2">
    <location>
        <begin position="1"/>
        <end position="30"/>
    </location>
</feature>
<protein>
    <recommendedName>
        <fullName evidence="5">Ig-like domain-containing protein</fullName>
    </recommendedName>
</protein>
<evidence type="ECO:0000313" key="4">
    <source>
        <dbReference type="Proteomes" id="UP000260025"/>
    </source>
</evidence>
<dbReference type="Proteomes" id="UP000260025">
    <property type="component" value="Unassembled WGS sequence"/>
</dbReference>
<evidence type="ECO:0000256" key="1">
    <source>
        <dbReference type="SAM" id="MobiDB-lite"/>
    </source>
</evidence>
<keyword evidence="2" id="KW-0732">Signal</keyword>